<comment type="similarity">
    <text evidence="3">Belongs to the LTA synthase family.</text>
</comment>
<comment type="subcellular location">
    <subcellularLocation>
        <location evidence="1">Cell membrane</location>
        <topology evidence="1">Multi-pass membrane protein</topology>
    </subcellularLocation>
</comment>
<feature type="transmembrane region" description="Helical" evidence="11">
    <location>
        <begin position="112"/>
        <end position="132"/>
    </location>
</feature>
<evidence type="ECO:0000313" key="14">
    <source>
        <dbReference type="Proteomes" id="UP000657006"/>
    </source>
</evidence>
<dbReference type="Pfam" id="PF00884">
    <property type="entry name" value="Sulfatase"/>
    <property type="match status" value="1"/>
</dbReference>
<evidence type="ECO:0000256" key="2">
    <source>
        <dbReference type="ARBA" id="ARBA00004936"/>
    </source>
</evidence>
<evidence type="ECO:0000256" key="9">
    <source>
        <dbReference type="PIRSR" id="PIRSR005091-2"/>
    </source>
</evidence>
<evidence type="ECO:0000256" key="7">
    <source>
        <dbReference type="ARBA" id="ARBA00023136"/>
    </source>
</evidence>
<dbReference type="InterPro" id="IPR012160">
    <property type="entry name" value="LtaS-like"/>
</dbReference>
<dbReference type="PIRSF" id="PIRSF005091">
    <property type="entry name" value="Mmb_sulf_HI1246"/>
    <property type="match status" value="1"/>
</dbReference>
<feature type="transmembrane region" description="Helical" evidence="11">
    <location>
        <begin position="63"/>
        <end position="82"/>
    </location>
</feature>
<feature type="binding site" evidence="10">
    <location>
        <position position="234"/>
    </location>
    <ligand>
        <name>Mn(2+)</name>
        <dbReference type="ChEBI" id="CHEBI:29035"/>
    </ligand>
</feature>
<evidence type="ECO:0000259" key="12">
    <source>
        <dbReference type="Pfam" id="PF00884"/>
    </source>
</evidence>
<feature type="active site" evidence="8">
    <location>
        <position position="277"/>
    </location>
</feature>
<dbReference type="GO" id="GO:0016787">
    <property type="term" value="F:hydrolase activity"/>
    <property type="evidence" value="ECO:0007669"/>
    <property type="project" value="UniProtKB-KW"/>
</dbReference>
<accession>A0A926I376</accession>
<dbReference type="RefSeq" id="WP_177718146.1">
    <property type="nucleotide sequence ID" value="NZ_JACRSQ010000043.1"/>
</dbReference>
<dbReference type="InterPro" id="IPR000917">
    <property type="entry name" value="Sulfatase_N"/>
</dbReference>
<gene>
    <name evidence="13" type="ORF">H8730_16080</name>
</gene>
<dbReference type="InterPro" id="IPR017850">
    <property type="entry name" value="Alkaline_phosphatase_core_sf"/>
</dbReference>
<dbReference type="PANTHER" id="PTHR47371:SF3">
    <property type="entry name" value="PHOSPHOGLYCEROL TRANSFERASE I"/>
    <property type="match status" value="1"/>
</dbReference>
<keyword evidence="7 11" id="KW-0472">Membrane</keyword>
<dbReference type="EMBL" id="JACRSQ010000043">
    <property type="protein sequence ID" value="MBC8545060.1"/>
    <property type="molecule type" value="Genomic_DNA"/>
</dbReference>
<keyword evidence="14" id="KW-1185">Reference proteome</keyword>
<keyword evidence="4" id="KW-1003">Cell membrane</keyword>
<feature type="binding site" evidence="10">
    <location>
        <position position="277"/>
    </location>
    <ligand>
        <name>Mn(2+)</name>
        <dbReference type="ChEBI" id="CHEBI:29035"/>
    </ligand>
</feature>
<evidence type="ECO:0000256" key="4">
    <source>
        <dbReference type="ARBA" id="ARBA00022475"/>
    </source>
</evidence>
<evidence type="ECO:0000256" key="5">
    <source>
        <dbReference type="ARBA" id="ARBA00022692"/>
    </source>
</evidence>
<dbReference type="InterPro" id="IPR050448">
    <property type="entry name" value="OpgB/LTA_synthase_biosynth"/>
</dbReference>
<keyword evidence="5 11" id="KW-0812">Transmembrane</keyword>
<dbReference type="Gene3D" id="3.40.720.10">
    <property type="entry name" value="Alkaline Phosphatase, subunit A"/>
    <property type="match status" value="1"/>
</dbReference>
<evidence type="ECO:0000256" key="11">
    <source>
        <dbReference type="SAM" id="Phobius"/>
    </source>
</evidence>
<dbReference type="GO" id="GO:0046872">
    <property type="term" value="F:metal ion binding"/>
    <property type="evidence" value="ECO:0007669"/>
    <property type="project" value="UniProtKB-KW"/>
</dbReference>
<dbReference type="AlphaFoldDB" id="A0A926I376"/>
<keyword evidence="6 11" id="KW-1133">Transmembrane helix</keyword>
<evidence type="ECO:0000256" key="6">
    <source>
        <dbReference type="ARBA" id="ARBA00022989"/>
    </source>
</evidence>
<evidence type="ECO:0000256" key="8">
    <source>
        <dbReference type="PIRSR" id="PIRSR005091-1"/>
    </source>
</evidence>
<dbReference type="CDD" id="cd16015">
    <property type="entry name" value="LTA_synthase"/>
    <property type="match status" value="1"/>
</dbReference>
<keyword evidence="9" id="KW-0464">Manganese</keyword>
<evidence type="ECO:0000256" key="1">
    <source>
        <dbReference type="ARBA" id="ARBA00004651"/>
    </source>
</evidence>
<feature type="binding site" evidence="9">
    <location>
        <position position="392"/>
    </location>
    <ligand>
        <name>substrate</name>
    </ligand>
</feature>
<feature type="domain" description="Sulfatase N-terminal" evidence="12">
    <location>
        <begin position="226"/>
        <end position="517"/>
    </location>
</feature>
<name>A0A926I376_9FIRM</name>
<evidence type="ECO:0000256" key="10">
    <source>
        <dbReference type="PIRSR" id="PIRSR005091-3"/>
    </source>
</evidence>
<evidence type="ECO:0000313" key="13">
    <source>
        <dbReference type="EMBL" id="MBC8545060.1"/>
    </source>
</evidence>
<organism evidence="13 14">
    <name type="scientific">Bianquea renquensis</name>
    <dbReference type="NCBI Taxonomy" id="2763661"/>
    <lineage>
        <taxon>Bacteria</taxon>
        <taxon>Bacillati</taxon>
        <taxon>Bacillota</taxon>
        <taxon>Clostridia</taxon>
        <taxon>Eubacteriales</taxon>
        <taxon>Bianqueaceae</taxon>
        <taxon>Bianquea</taxon>
    </lineage>
</organism>
<dbReference type="SUPFAM" id="SSF53649">
    <property type="entry name" value="Alkaline phosphatase-like"/>
    <property type="match status" value="1"/>
</dbReference>
<feature type="transmembrane region" description="Helical" evidence="11">
    <location>
        <begin position="31"/>
        <end position="51"/>
    </location>
</feature>
<comment type="caution">
    <text evidence="13">The sequence shown here is derived from an EMBL/GenBank/DDBJ whole genome shotgun (WGS) entry which is preliminary data.</text>
</comment>
<feature type="transmembrane region" description="Helical" evidence="11">
    <location>
        <begin position="7"/>
        <end position="25"/>
    </location>
</feature>
<keyword evidence="13" id="KW-0378">Hydrolase</keyword>
<feature type="binding site" evidence="10">
    <location>
        <position position="452"/>
    </location>
    <ligand>
        <name>Mn(2+)</name>
        <dbReference type="ChEBI" id="CHEBI:29035"/>
    </ligand>
</feature>
<dbReference type="Gene3D" id="3.30.1120.170">
    <property type="match status" value="1"/>
</dbReference>
<dbReference type="GO" id="GO:0005886">
    <property type="term" value="C:plasma membrane"/>
    <property type="evidence" value="ECO:0007669"/>
    <property type="project" value="UniProtKB-SubCell"/>
</dbReference>
<feature type="binding site" evidence="10">
    <location>
        <position position="453"/>
    </location>
    <ligand>
        <name>Mn(2+)</name>
        <dbReference type="ChEBI" id="CHEBI:29035"/>
    </ligand>
</feature>
<protein>
    <submittedName>
        <fullName evidence="13">Sulfatase-like hydrolase/transferase</fullName>
    </submittedName>
</protein>
<dbReference type="Proteomes" id="UP000657006">
    <property type="component" value="Unassembled WGS sequence"/>
</dbReference>
<dbReference type="PANTHER" id="PTHR47371">
    <property type="entry name" value="LIPOTEICHOIC ACID SYNTHASE"/>
    <property type="match status" value="1"/>
</dbReference>
<evidence type="ECO:0000256" key="3">
    <source>
        <dbReference type="ARBA" id="ARBA00009983"/>
    </source>
</evidence>
<comment type="pathway">
    <text evidence="2">Cell wall biogenesis; lipoteichoic acid biosynthesis.</text>
</comment>
<sequence length="613" mass="69843">MKRKNLLWACVLTALFIFKFTVFYVSADLPLIGIGYPFTMVFFGMLAYCIFSARKSSARKKWVQYLLLDAVVSIVMFIDLYYNTYYDQLPVLGLLSLISMMQKMQGGTVEELFDISFLLMVADLPLILALLIKKVDFSIPKVRWMPIVSVSLSGLLLFSIFTNTQWDIPTAMQHSELFTYHARDVKNFLTGYKTVEAQEVLADGRVAEYVQTSIQKSPYHGIAKERNLILVQMESIQDFVIGASYNGQEIAPNLTALLGNDTIYFDHYYQQIGKGGTSDAEFASLNSLLPVMYGQSYTLFQDDSFYGLPWLLRDQGYETAAMHGYIADFWNRNQAYPVQGFQHFYSEKDYTLTRENKVGWSIGDEDFFQQSISYMKQLSKPFFSFLITLTSHCPYDITEMYNGITLAPEHQDTWFGNYLNSVHYTDAAIGKFIETLKKEGLYEDSILVFYGDHFGLMSSEPECNALMSEFLGYKYDYDQMMNIPLLIHIPGSGVSLTRSVAGGQIDLMPTLLDLMGYSDHVRMALGSNLLTKESGFVASQAYMLKGSFFTDEVAFEMARDGIFENSRAWNTKTHEEIQDLEPFRWLSEESAKLADFSAALLKENVLAQFTDAK</sequence>
<proteinExistence type="inferred from homology"/>
<reference evidence="13" key="1">
    <citation type="submission" date="2020-08" db="EMBL/GenBank/DDBJ databases">
        <title>Genome public.</title>
        <authorList>
            <person name="Liu C."/>
            <person name="Sun Q."/>
        </authorList>
    </citation>
    <scope>NUCLEOTIDE SEQUENCE</scope>
    <source>
        <strain evidence="13">NSJ-32</strain>
    </source>
</reference>
<feature type="transmembrane region" description="Helical" evidence="11">
    <location>
        <begin position="144"/>
        <end position="162"/>
    </location>
</feature>
<keyword evidence="9" id="KW-0479">Metal-binding</keyword>